<dbReference type="Pfam" id="PF07702">
    <property type="entry name" value="UTRA"/>
    <property type="match status" value="1"/>
</dbReference>
<dbReference type="SUPFAM" id="SSF64288">
    <property type="entry name" value="Chorismate lyase-like"/>
    <property type="match status" value="1"/>
</dbReference>
<comment type="caution">
    <text evidence="5">The sequence shown here is derived from an EMBL/GenBank/DDBJ whole genome shotgun (WGS) entry which is preliminary data.</text>
</comment>
<dbReference type="SMART" id="SM00345">
    <property type="entry name" value="HTH_GNTR"/>
    <property type="match status" value="1"/>
</dbReference>
<keyword evidence="6" id="KW-1185">Reference proteome</keyword>
<dbReference type="GO" id="GO:0045892">
    <property type="term" value="P:negative regulation of DNA-templated transcription"/>
    <property type="evidence" value="ECO:0007669"/>
    <property type="project" value="TreeGrafter"/>
</dbReference>
<reference evidence="5 6" key="1">
    <citation type="submission" date="2019-03" db="EMBL/GenBank/DDBJ databases">
        <title>Genomic analyses of the natural microbiome of Caenorhabditis elegans.</title>
        <authorList>
            <person name="Samuel B."/>
        </authorList>
    </citation>
    <scope>NUCLEOTIDE SEQUENCE [LARGE SCALE GENOMIC DNA]</scope>
    <source>
        <strain evidence="5 6">JUb89</strain>
    </source>
</reference>
<dbReference type="InterPro" id="IPR050679">
    <property type="entry name" value="Bact_HTH_transcr_reg"/>
</dbReference>
<protein>
    <submittedName>
        <fullName evidence="5">GntR family transcriptional regulator</fullName>
    </submittedName>
</protein>
<dbReference type="InterPro" id="IPR011663">
    <property type="entry name" value="UTRA"/>
</dbReference>
<dbReference type="InterPro" id="IPR036390">
    <property type="entry name" value="WH_DNA-bd_sf"/>
</dbReference>
<accession>A0A4R1XUX2</accession>
<organism evidence="5 6">
    <name type="scientific">Acinetobacter calcoaceticus</name>
    <dbReference type="NCBI Taxonomy" id="471"/>
    <lineage>
        <taxon>Bacteria</taxon>
        <taxon>Pseudomonadati</taxon>
        <taxon>Pseudomonadota</taxon>
        <taxon>Gammaproteobacteria</taxon>
        <taxon>Moraxellales</taxon>
        <taxon>Moraxellaceae</taxon>
        <taxon>Acinetobacter</taxon>
        <taxon>Acinetobacter calcoaceticus/baumannii complex</taxon>
    </lineage>
</organism>
<dbReference type="InterPro" id="IPR000524">
    <property type="entry name" value="Tscrpt_reg_HTH_GntR"/>
</dbReference>
<sequence length="232" mass="26909">MINSTVAIAKEKLVQLLDSGQFAIGSKLPSERELEELITVKRMTLRQALLHLEAESRIFRKDRRGWFVALPRFQYHPKQATSFKLAALAQKWHPSWGYAEKGHCHKIPLAAEVLYRSEETKTLYEVTGWGALDSHKVFFHRSYINPLVAPDFINTLAEQSFHEHWQQQYNKTLHTQSVKITPVRVDDDISKEIGSTVGTPAILIEKYRADEQGHILQLDREYWRFESVNIIL</sequence>
<evidence type="ECO:0000313" key="5">
    <source>
        <dbReference type="EMBL" id="TCM67052.1"/>
    </source>
</evidence>
<feature type="domain" description="HTH gntR-type" evidence="4">
    <location>
        <begin position="3"/>
        <end position="71"/>
    </location>
</feature>
<gene>
    <name evidence="5" type="ORF">EC844_11093</name>
</gene>
<dbReference type="Gene3D" id="3.40.1410.10">
    <property type="entry name" value="Chorismate lyase-like"/>
    <property type="match status" value="1"/>
</dbReference>
<dbReference type="PRINTS" id="PR00035">
    <property type="entry name" value="HTHGNTR"/>
</dbReference>
<dbReference type="GO" id="GO:0003677">
    <property type="term" value="F:DNA binding"/>
    <property type="evidence" value="ECO:0007669"/>
    <property type="project" value="UniProtKB-KW"/>
</dbReference>
<keyword evidence="2" id="KW-0238">DNA-binding</keyword>
<dbReference type="EMBL" id="SLVJ01000010">
    <property type="protein sequence ID" value="TCM67052.1"/>
    <property type="molecule type" value="Genomic_DNA"/>
</dbReference>
<dbReference type="PROSITE" id="PS50949">
    <property type="entry name" value="HTH_GNTR"/>
    <property type="match status" value="1"/>
</dbReference>
<dbReference type="AlphaFoldDB" id="A0A4R1XUX2"/>
<dbReference type="InterPro" id="IPR028978">
    <property type="entry name" value="Chorismate_lyase_/UTRA_dom_sf"/>
</dbReference>
<dbReference type="InterPro" id="IPR036388">
    <property type="entry name" value="WH-like_DNA-bd_sf"/>
</dbReference>
<dbReference type="Gene3D" id="1.10.10.10">
    <property type="entry name" value="Winged helix-like DNA-binding domain superfamily/Winged helix DNA-binding domain"/>
    <property type="match status" value="1"/>
</dbReference>
<dbReference type="CDD" id="cd07377">
    <property type="entry name" value="WHTH_GntR"/>
    <property type="match status" value="1"/>
</dbReference>
<evidence type="ECO:0000313" key="6">
    <source>
        <dbReference type="Proteomes" id="UP000294963"/>
    </source>
</evidence>
<dbReference type="SUPFAM" id="SSF46785">
    <property type="entry name" value="Winged helix' DNA-binding domain"/>
    <property type="match status" value="1"/>
</dbReference>
<evidence type="ECO:0000256" key="1">
    <source>
        <dbReference type="ARBA" id="ARBA00023015"/>
    </source>
</evidence>
<dbReference type="PANTHER" id="PTHR44846">
    <property type="entry name" value="MANNOSYL-D-GLYCERATE TRANSPORT/METABOLISM SYSTEM REPRESSOR MNGR-RELATED"/>
    <property type="match status" value="1"/>
</dbReference>
<evidence type="ECO:0000256" key="2">
    <source>
        <dbReference type="ARBA" id="ARBA00023125"/>
    </source>
</evidence>
<dbReference type="Proteomes" id="UP000294963">
    <property type="component" value="Unassembled WGS sequence"/>
</dbReference>
<evidence type="ECO:0000259" key="4">
    <source>
        <dbReference type="PROSITE" id="PS50949"/>
    </source>
</evidence>
<dbReference type="Pfam" id="PF00392">
    <property type="entry name" value="GntR"/>
    <property type="match status" value="1"/>
</dbReference>
<keyword evidence="1" id="KW-0805">Transcription regulation</keyword>
<dbReference type="GO" id="GO:0003700">
    <property type="term" value="F:DNA-binding transcription factor activity"/>
    <property type="evidence" value="ECO:0007669"/>
    <property type="project" value="InterPro"/>
</dbReference>
<keyword evidence="3" id="KW-0804">Transcription</keyword>
<evidence type="ECO:0000256" key="3">
    <source>
        <dbReference type="ARBA" id="ARBA00023163"/>
    </source>
</evidence>
<dbReference type="PANTHER" id="PTHR44846:SF7">
    <property type="entry name" value="TRANSCRIPTIONAL REGULATOR OF 2-AMINOETHYLPHOSPHONATE DEGRADATION OPERONS-RELATED"/>
    <property type="match status" value="1"/>
</dbReference>
<dbReference type="SMART" id="SM00866">
    <property type="entry name" value="UTRA"/>
    <property type="match status" value="1"/>
</dbReference>
<proteinExistence type="predicted"/>
<name>A0A4R1XUX2_ACICA</name>